<dbReference type="EMBL" id="AJWJ01000296">
    <property type="protein sequence ID" value="KAF2072249.1"/>
    <property type="molecule type" value="Genomic_DNA"/>
</dbReference>
<dbReference type="Pfam" id="PF00398">
    <property type="entry name" value="RrnaAD"/>
    <property type="match status" value="1"/>
</dbReference>
<keyword evidence="6 11" id="KW-0694">RNA-binding</keyword>
<dbReference type="GO" id="GO:0006391">
    <property type="term" value="P:transcription initiation at mitochondrial promoter"/>
    <property type="evidence" value="ECO:0007669"/>
    <property type="project" value="TreeGrafter"/>
</dbReference>
<evidence type="ECO:0000256" key="4">
    <source>
        <dbReference type="ARBA" id="ARBA00022679"/>
    </source>
</evidence>
<comment type="subcellular location">
    <subcellularLocation>
        <location evidence="1">Mitochondrion</location>
    </subcellularLocation>
</comment>
<dbReference type="SMART" id="SM00650">
    <property type="entry name" value="rADc"/>
    <property type="match status" value="1"/>
</dbReference>
<evidence type="ECO:0000313" key="17">
    <source>
        <dbReference type="Proteomes" id="UP000695562"/>
    </source>
</evidence>
<evidence type="ECO:0000256" key="6">
    <source>
        <dbReference type="ARBA" id="ARBA00022884"/>
    </source>
</evidence>
<feature type="binding site" evidence="11">
    <location>
        <position position="78"/>
    </location>
    <ligand>
        <name>S-adenosyl-L-methionine</name>
        <dbReference type="ChEBI" id="CHEBI:59789"/>
    </ligand>
</feature>
<comment type="caution">
    <text evidence="11">Lacks conserved residue(s) required for the propagation of feature annotation.</text>
</comment>
<feature type="binding site" evidence="11">
    <location>
        <position position="31"/>
    </location>
    <ligand>
        <name>S-adenosyl-L-methionine</name>
        <dbReference type="ChEBI" id="CHEBI:59789"/>
    </ligand>
</feature>
<dbReference type="OrthoDB" id="16079at2759"/>
<dbReference type="GO" id="GO:0034246">
    <property type="term" value="F:mitochondrial transcription factor activity"/>
    <property type="evidence" value="ECO:0007669"/>
    <property type="project" value="TreeGrafter"/>
</dbReference>
<gene>
    <name evidence="16" type="ORF">CYY_006425</name>
</gene>
<evidence type="ECO:0000256" key="8">
    <source>
        <dbReference type="ARBA" id="ARBA00023015"/>
    </source>
</evidence>
<sequence>MSKGLPPMPKIQELIRLYGLSAKQQLSQNFLLDLNITSKICKLAGGFKDCTVIEVGAGPGGLTRSILAAGAKKVIAVEMDPRFYPALKMLEEASEGRLSIVMANMMDVDEAQILSDYRAEKTAWPQQSKVKLIGNLPFNVGTHLMLKWLRQIQPQEGLYQFGRVPLYLMFQKELSDRIAAPIGTHDYTRLSVMVQQLYQPKIIYEVPRKVFVPAPKVDASVIALEPRIKPIGDVQSPEYFEYVCREIFTQKRKVLSNGIKILGPNAEKDLLEGINVNLRPQNVTIEDFVKIANRFTAWEGKKKNIDLLEFKNQGKSLRKDQKQEQEIVDLQNRMKKIKTKLREKEIEKQEKKKQKDLELAQALAEIDNEPDEMAQLVPKDKQKATQHMSTLLKQSQEDDQDEYDQLFDDEKVTQEEHYQHLLDKYQDQIDYVKESQLERAHQKEIIKQNRAIIDTTLINNNNNNSKKNNNKNSDTDNDFDQLLLDENIDYEALLNDIDNIDINDIKKNY</sequence>
<feature type="region of interest" description="Disordered" evidence="14">
    <location>
        <begin position="459"/>
        <end position="478"/>
    </location>
</feature>
<dbReference type="GO" id="GO:0005759">
    <property type="term" value="C:mitochondrial matrix"/>
    <property type="evidence" value="ECO:0007669"/>
    <property type="project" value="TreeGrafter"/>
</dbReference>
<organism evidence="16 17">
    <name type="scientific">Polysphondylium violaceum</name>
    <dbReference type="NCBI Taxonomy" id="133409"/>
    <lineage>
        <taxon>Eukaryota</taxon>
        <taxon>Amoebozoa</taxon>
        <taxon>Evosea</taxon>
        <taxon>Eumycetozoa</taxon>
        <taxon>Dictyostelia</taxon>
        <taxon>Dictyosteliales</taxon>
        <taxon>Dictyosteliaceae</taxon>
        <taxon>Polysphondylium</taxon>
    </lineage>
</organism>
<accession>A0A8J4PS50</accession>
<evidence type="ECO:0000256" key="5">
    <source>
        <dbReference type="ARBA" id="ARBA00022691"/>
    </source>
</evidence>
<dbReference type="InterPro" id="IPR020598">
    <property type="entry name" value="rRNA_Ade_methylase_Trfase_N"/>
</dbReference>
<evidence type="ECO:0000256" key="2">
    <source>
        <dbReference type="ARBA" id="ARBA00022552"/>
    </source>
</evidence>
<dbReference type="CDD" id="cd02440">
    <property type="entry name" value="AdoMet_MTases"/>
    <property type="match status" value="1"/>
</dbReference>
<keyword evidence="17" id="KW-1185">Reference proteome</keyword>
<dbReference type="NCBIfam" id="TIGR00755">
    <property type="entry name" value="ksgA"/>
    <property type="match status" value="1"/>
</dbReference>
<dbReference type="Proteomes" id="UP000695562">
    <property type="component" value="Unassembled WGS sequence"/>
</dbReference>
<evidence type="ECO:0000313" key="16">
    <source>
        <dbReference type="EMBL" id="KAF2072249.1"/>
    </source>
</evidence>
<dbReference type="InterPro" id="IPR020596">
    <property type="entry name" value="rRNA_Ade_Mease_Trfase_CS"/>
</dbReference>
<feature type="binding site" evidence="11">
    <location>
        <position position="29"/>
    </location>
    <ligand>
        <name>S-adenosyl-L-methionine</name>
        <dbReference type="ChEBI" id="CHEBI:59789"/>
    </ligand>
</feature>
<dbReference type="PROSITE" id="PS51689">
    <property type="entry name" value="SAM_RNA_A_N6_MT"/>
    <property type="match status" value="1"/>
</dbReference>
<keyword evidence="7" id="KW-0809">Transit peptide</keyword>
<keyword evidence="8" id="KW-0805">Transcription regulation</keyword>
<evidence type="ECO:0000256" key="13">
    <source>
        <dbReference type="SAM" id="Coils"/>
    </source>
</evidence>
<dbReference type="AlphaFoldDB" id="A0A8J4PS50"/>
<feature type="coiled-coil region" evidence="13">
    <location>
        <begin position="320"/>
        <end position="361"/>
    </location>
</feature>
<dbReference type="PROSITE" id="PS01131">
    <property type="entry name" value="RRNA_A_DIMETH"/>
    <property type="match status" value="1"/>
</dbReference>
<keyword evidence="9" id="KW-0496">Mitochondrion</keyword>
<feature type="region of interest" description="Disordered" evidence="14">
    <location>
        <begin position="381"/>
        <end position="402"/>
    </location>
</feature>
<dbReference type="InterPro" id="IPR001737">
    <property type="entry name" value="KsgA/Erm"/>
</dbReference>
<keyword evidence="4 11" id="KW-0808">Transferase</keyword>
<feature type="domain" description="Ribosomal RNA adenine methylase transferase N-terminal" evidence="15">
    <location>
        <begin position="36"/>
        <end position="228"/>
    </location>
</feature>
<dbReference type="InterPro" id="IPR029063">
    <property type="entry name" value="SAM-dependent_MTases_sf"/>
</dbReference>
<keyword evidence="2 12" id="KW-0698">rRNA processing</keyword>
<feature type="compositionally biased region" description="Low complexity" evidence="14">
    <location>
        <begin position="459"/>
        <end position="472"/>
    </location>
</feature>
<evidence type="ECO:0000256" key="9">
    <source>
        <dbReference type="ARBA" id="ARBA00023128"/>
    </source>
</evidence>
<evidence type="ECO:0000256" key="1">
    <source>
        <dbReference type="ARBA" id="ARBA00004173"/>
    </source>
</evidence>
<dbReference type="InterPro" id="IPR011530">
    <property type="entry name" value="rRNA_adenine_dimethylase"/>
</dbReference>
<evidence type="ECO:0000256" key="11">
    <source>
        <dbReference type="PROSITE-ProRule" id="PRU01026"/>
    </source>
</evidence>
<keyword evidence="5 11" id="KW-0949">S-adenosyl-L-methionine</keyword>
<dbReference type="SUPFAM" id="SSF53335">
    <property type="entry name" value="S-adenosyl-L-methionine-dependent methyltransferases"/>
    <property type="match status" value="1"/>
</dbReference>
<feature type="binding site" evidence="11">
    <location>
        <position position="56"/>
    </location>
    <ligand>
        <name>S-adenosyl-L-methionine</name>
        <dbReference type="ChEBI" id="CHEBI:59789"/>
    </ligand>
</feature>
<keyword evidence="13" id="KW-0175">Coiled coil</keyword>
<dbReference type="PANTHER" id="PTHR11727">
    <property type="entry name" value="DIMETHYLADENOSINE TRANSFERASE"/>
    <property type="match status" value="1"/>
</dbReference>
<comment type="caution">
    <text evidence="16">The sequence shown here is derived from an EMBL/GenBank/DDBJ whole genome shotgun (WGS) entry which is preliminary data.</text>
</comment>
<feature type="binding site" evidence="11">
    <location>
        <position position="135"/>
    </location>
    <ligand>
        <name>S-adenosyl-L-methionine</name>
        <dbReference type="ChEBI" id="CHEBI:59789"/>
    </ligand>
</feature>
<dbReference type="Gene3D" id="1.10.8.100">
    <property type="entry name" value="Ribosomal RNA adenine dimethylase-like, domain 2"/>
    <property type="match status" value="1"/>
</dbReference>
<dbReference type="GO" id="GO:0000179">
    <property type="term" value="F:rRNA (adenine-N6,N6-)-dimethyltransferase activity"/>
    <property type="evidence" value="ECO:0007669"/>
    <property type="project" value="UniProtKB-UniRule"/>
</dbReference>
<evidence type="ECO:0000256" key="12">
    <source>
        <dbReference type="RuleBase" id="RU362106"/>
    </source>
</evidence>
<protein>
    <recommendedName>
        <fullName evidence="12">rRNA adenine N(6)-methyltransferase</fullName>
        <ecNumber evidence="12">2.1.1.-</ecNumber>
    </recommendedName>
</protein>
<dbReference type="InterPro" id="IPR023165">
    <property type="entry name" value="rRNA_Ade_diMease-like_C"/>
</dbReference>
<keyword evidence="10" id="KW-0804">Transcription</keyword>
<evidence type="ECO:0000256" key="10">
    <source>
        <dbReference type="ARBA" id="ARBA00023163"/>
    </source>
</evidence>
<proteinExistence type="inferred from homology"/>
<evidence type="ECO:0000256" key="14">
    <source>
        <dbReference type="SAM" id="MobiDB-lite"/>
    </source>
</evidence>
<evidence type="ECO:0000259" key="15">
    <source>
        <dbReference type="SMART" id="SM00650"/>
    </source>
</evidence>
<dbReference type="GO" id="GO:0003723">
    <property type="term" value="F:RNA binding"/>
    <property type="evidence" value="ECO:0007669"/>
    <property type="project" value="UniProtKB-UniRule"/>
</dbReference>
<dbReference type="Gene3D" id="3.40.50.150">
    <property type="entry name" value="Vaccinia Virus protein VP39"/>
    <property type="match status" value="1"/>
</dbReference>
<name>A0A8J4PS50_9MYCE</name>
<dbReference type="EC" id="2.1.1.-" evidence="12"/>
<dbReference type="PANTHER" id="PTHR11727:SF17">
    <property type="entry name" value="DIMETHYLADENOSINE TRANSFERASE 1, MITOCHONDRIAL"/>
    <property type="match status" value="1"/>
</dbReference>
<keyword evidence="3 11" id="KW-0489">Methyltransferase</keyword>
<dbReference type="FunFam" id="3.40.50.150:FF:000109">
    <property type="entry name" value="rRNA adenine N(6)-methyltransferase"/>
    <property type="match status" value="1"/>
</dbReference>
<reference evidence="16" key="1">
    <citation type="submission" date="2020-01" db="EMBL/GenBank/DDBJ databases">
        <title>Development of genomics and gene disruption for Polysphondylium violaceum indicates a role for the polyketide synthase stlB in stalk morphogenesis.</title>
        <authorList>
            <person name="Narita B."/>
            <person name="Kawabe Y."/>
            <person name="Kin K."/>
            <person name="Saito T."/>
            <person name="Gibbs R."/>
            <person name="Kuspa A."/>
            <person name="Muzny D."/>
            <person name="Queller D."/>
            <person name="Richards S."/>
            <person name="Strassman J."/>
            <person name="Sucgang R."/>
            <person name="Worley K."/>
            <person name="Schaap P."/>
        </authorList>
    </citation>
    <scope>NUCLEOTIDE SEQUENCE</scope>
    <source>
        <strain evidence="16">QSvi11</strain>
    </source>
</reference>
<feature type="compositionally biased region" description="Polar residues" evidence="14">
    <location>
        <begin position="385"/>
        <end position="394"/>
    </location>
</feature>
<evidence type="ECO:0000256" key="7">
    <source>
        <dbReference type="ARBA" id="ARBA00022946"/>
    </source>
</evidence>
<comment type="similarity">
    <text evidence="11 12">Belongs to the class I-like SAM-binding methyltransferase superfamily. rRNA adenine N(6)-methyltransferase family.</text>
</comment>
<evidence type="ECO:0000256" key="3">
    <source>
        <dbReference type="ARBA" id="ARBA00022603"/>
    </source>
</evidence>